<accession>A0ABV9DBL8</accession>
<keyword evidence="1" id="KW-1133">Transmembrane helix</keyword>
<sequence>MDDNTTGPRSADRSGDMLAWVLIGVLALITLSLFVFEGPAQSTAIVVSLIVGLAGIALSSRAKKQP</sequence>
<keyword evidence="3" id="KW-1185">Reference proteome</keyword>
<feature type="transmembrane region" description="Helical" evidence="1">
    <location>
        <begin position="17"/>
        <end position="36"/>
    </location>
</feature>
<dbReference type="Proteomes" id="UP001595955">
    <property type="component" value="Unassembled WGS sequence"/>
</dbReference>
<evidence type="ECO:0000256" key="1">
    <source>
        <dbReference type="SAM" id="Phobius"/>
    </source>
</evidence>
<reference evidence="3" key="1">
    <citation type="journal article" date="2019" name="Int. J. Syst. Evol. Microbiol.">
        <title>The Global Catalogue of Microorganisms (GCM) 10K type strain sequencing project: providing services to taxonomists for standard genome sequencing and annotation.</title>
        <authorList>
            <consortium name="The Broad Institute Genomics Platform"/>
            <consortium name="The Broad Institute Genome Sequencing Center for Infectious Disease"/>
            <person name="Wu L."/>
            <person name="Ma J."/>
        </authorList>
    </citation>
    <scope>NUCLEOTIDE SEQUENCE [LARGE SCALE GENOMIC DNA]</scope>
    <source>
        <strain evidence="3">JCM 3369</strain>
    </source>
</reference>
<keyword evidence="1" id="KW-0472">Membrane</keyword>
<name>A0ABV9DBL8_9MICO</name>
<comment type="caution">
    <text evidence="2">The sequence shown here is derived from an EMBL/GenBank/DDBJ whole genome shotgun (WGS) entry which is preliminary data.</text>
</comment>
<evidence type="ECO:0008006" key="4">
    <source>
        <dbReference type="Google" id="ProtNLM"/>
    </source>
</evidence>
<proteinExistence type="predicted"/>
<evidence type="ECO:0000313" key="3">
    <source>
        <dbReference type="Proteomes" id="UP001595955"/>
    </source>
</evidence>
<dbReference type="EMBL" id="JBHSGF010000009">
    <property type="protein sequence ID" value="MFC4556169.1"/>
    <property type="molecule type" value="Genomic_DNA"/>
</dbReference>
<evidence type="ECO:0000313" key="2">
    <source>
        <dbReference type="EMBL" id="MFC4556169.1"/>
    </source>
</evidence>
<organism evidence="2 3">
    <name type="scientific">Georgenia faecalis</name>
    <dbReference type="NCBI Taxonomy" id="2483799"/>
    <lineage>
        <taxon>Bacteria</taxon>
        <taxon>Bacillati</taxon>
        <taxon>Actinomycetota</taxon>
        <taxon>Actinomycetes</taxon>
        <taxon>Micrococcales</taxon>
        <taxon>Bogoriellaceae</taxon>
        <taxon>Georgenia</taxon>
    </lineage>
</organism>
<gene>
    <name evidence="2" type="ORF">ACFO3F_12995</name>
</gene>
<dbReference type="RefSeq" id="WP_127571156.1">
    <property type="nucleotide sequence ID" value="NZ_CP033325.1"/>
</dbReference>
<keyword evidence="1" id="KW-0812">Transmembrane</keyword>
<feature type="transmembrane region" description="Helical" evidence="1">
    <location>
        <begin position="42"/>
        <end position="60"/>
    </location>
</feature>
<protein>
    <recommendedName>
        <fullName evidence="4">LPXTG cell wall anchor domain-containing protein</fullName>
    </recommendedName>
</protein>